<dbReference type="PROSITE" id="PS51257">
    <property type="entry name" value="PROKAR_LIPOPROTEIN"/>
    <property type="match status" value="1"/>
</dbReference>
<protein>
    <recommendedName>
        <fullName evidence="4">Lipoprotein</fullName>
    </recommendedName>
</protein>
<evidence type="ECO:0008006" key="4">
    <source>
        <dbReference type="Google" id="ProtNLM"/>
    </source>
</evidence>
<dbReference type="EMBL" id="JAFNAA010000005">
    <property type="protein sequence ID" value="MBO1107952.1"/>
    <property type="molecule type" value="Genomic_DNA"/>
</dbReference>
<evidence type="ECO:0000313" key="3">
    <source>
        <dbReference type="Proteomes" id="UP000664658"/>
    </source>
</evidence>
<accession>A0A8I2B5E9</accession>
<sequence length="429" mass="48692">MKKRLALSISITALLSGCDSSIDCNSASVIEQLKPEITSGVQSDFDYTSSFYDSLSEKNGAVIDITGTKVTSGEDKTTQQCDYRFIIRPAVPGAMEIYNVEPLSVRLTEKNGKISVVSLSNIKNDIMKMIKSDKMASKEGAKPTEKQAELIDKEKKENEIKEKARKEEERLAAEKKQKLKKEREELVSKFTQVSQDSYNLMPAEDLVIFQVVNGDFNLTDEQYLEHFSSAYRKETDPFKRDDIKNDELKRIKEEFSRFQKGQPVYIKFPLAFINASFKNVNFLGQSQQEFSHYVGAEIGNFDYKSELAKGFDVSNNTLDLSKTEYKKLCSYEGMKEGEKHSFSTNVTNLQVVINSENNLAPCIIKFKDRDEAKYVYGAINNSDNRLGFEMSLYLDGTSADDKLNAYNSNLVFVLREQDGSVRRYVPTSK</sequence>
<feature type="region of interest" description="Disordered" evidence="1">
    <location>
        <begin position="133"/>
        <end position="155"/>
    </location>
</feature>
<name>A0A8I2B5E9_PLESH</name>
<comment type="caution">
    <text evidence="2">The sequence shown here is derived from an EMBL/GenBank/DDBJ whole genome shotgun (WGS) entry which is preliminary data.</text>
</comment>
<dbReference type="RefSeq" id="WP_207541889.1">
    <property type="nucleotide sequence ID" value="NZ_JAFNAA010000005.1"/>
</dbReference>
<gene>
    <name evidence="2" type="ORF">J2R62_06910</name>
</gene>
<dbReference type="Proteomes" id="UP000664658">
    <property type="component" value="Unassembled WGS sequence"/>
</dbReference>
<evidence type="ECO:0000313" key="2">
    <source>
        <dbReference type="EMBL" id="MBO1107952.1"/>
    </source>
</evidence>
<reference evidence="2" key="1">
    <citation type="submission" date="2021-03" db="EMBL/GenBank/DDBJ databases">
        <title>Plesiomonas shigelloides zfcc0051, isolated from zebrafish feces.</title>
        <authorList>
            <person name="Vanderhoek Z."/>
            <person name="Gaulke C."/>
        </authorList>
    </citation>
    <scope>NUCLEOTIDE SEQUENCE</scope>
    <source>
        <strain evidence="2">Zfcc0051</strain>
    </source>
</reference>
<evidence type="ECO:0000256" key="1">
    <source>
        <dbReference type="SAM" id="MobiDB-lite"/>
    </source>
</evidence>
<dbReference type="AlphaFoldDB" id="A0A8I2B5E9"/>
<organism evidence="2 3">
    <name type="scientific">Plesiomonas shigelloides</name>
    <name type="common">Aeromonas shigelloides</name>
    <dbReference type="NCBI Taxonomy" id="703"/>
    <lineage>
        <taxon>Bacteria</taxon>
        <taxon>Pseudomonadati</taxon>
        <taxon>Pseudomonadota</taxon>
        <taxon>Gammaproteobacteria</taxon>
        <taxon>Enterobacterales</taxon>
        <taxon>Enterobacteriaceae</taxon>
        <taxon>Plesiomonas</taxon>
    </lineage>
</organism>
<proteinExistence type="predicted"/>